<sequence>MPIFAVDYTYSDTTIEGRNEHRPAHRTWLGGLVEAGTILSTGPYADGSGALILFSGPDRDTIVELQTHDPFAQAGLVEAVRITEWSPVMGAFTGD</sequence>
<dbReference type="InterPro" id="IPR005545">
    <property type="entry name" value="YCII"/>
</dbReference>
<evidence type="ECO:0000313" key="3">
    <source>
        <dbReference type="EMBL" id="NMN94150.1"/>
    </source>
</evidence>
<reference evidence="3 4" key="1">
    <citation type="submission" date="2019-05" db="EMBL/GenBank/DDBJ databases">
        <authorList>
            <person name="Lee S.D."/>
        </authorList>
    </citation>
    <scope>NUCLEOTIDE SEQUENCE [LARGE SCALE GENOMIC DNA]</scope>
    <source>
        <strain evidence="3 4">YC2-7</strain>
    </source>
</reference>
<organism evidence="3 4">
    <name type="scientific">Antrihabitans stalactiti</name>
    <dbReference type="NCBI Taxonomy" id="2584121"/>
    <lineage>
        <taxon>Bacteria</taxon>
        <taxon>Bacillati</taxon>
        <taxon>Actinomycetota</taxon>
        <taxon>Actinomycetes</taxon>
        <taxon>Mycobacteriales</taxon>
        <taxon>Nocardiaceae</taxon>
        <taxon>Antrihabitans</taxon>
    </lineage>
</organism>
<gene>
    <name evidence="3" type="ORF">FGL95_03750</name>
</gene>
<dbReference type="SUPFAM" id="SSF54909">
    <property type="entry name" value="Dimeric alpha+beta barrel"/>
    <property type="match status" value="1"/>
</dbReference>
<proteinExistence type="inferred from homology"/>
<evidence type="ECO:0000256" key="1">
    <source>
        <dbReference type="ARBA" id="ARBA00007689"/>
    </source>
</evidence>
<dbReference type="Proteomes" id="UP000535543">
    <property type="component" value="Unassembled WGS sequence"/>
</dbReference>
<keyword evidence="4" id="KW-1185">Reference proteome</keyword>
<dbReference type="AlphaFoldDB" id="A0A848KDB7"/>
<reference evidence="3 4" key="2">
    <citation type="submission" date="2020-06" db="EMBL/GenBank/DDBJ databases">
        <title>Antribacter stalactiti gen. nov., sp. nov., a new member of the family Nacardiaceae isolated from a cave.</title>
        <authorList>
            <person name="Kim I.S."/>
        </authorList>
    </citation>
    <scope>NUCLEOTIDE SEQUENCE [LARGE SCALE GENOMIC DNA]</scope>
    <source>
        <strain evidence="3 4">YC2-7</strain>
    </source>
</reference>
<dbReference type="EMBL" id="VCQU01000001">
    <property type="protein sequence ID" value="NMN94150.1"/>
    <property type="molecule type" value="Genomic_DNA"/>
</dbReference>
<dbReference type="RefSeq" id="WP_169584838.1">
    <property type="nucleotide sequence ID" value="NZ_VCQU01000001.1"/>
</dbReference>
<accession>A0A848KDB7</accession>
<feature type="domain" description="YCII-related" evidence="2">
    <location>
        <begin position="9"/>
        <end position="86"/>
    </location>
</feature>
<name>A0A848KDB7_9NOCA</name>
<protein>
    <recommendedName>
        <fullName evidence="2">YCII-related domain-containing protein</fullName>
    </recommendedName>
</protein>
<dbReference type="Pfam" id="PF03795">
    <property type="entry name" value="YCII"/>
    <property type="match status" value="1"/>
</dbReference>
<dbReference type="InterPro" id="IPR011008">
    <property type="entry name" value="Dimeric_a/b-barrel"/>
</dbReference>
<evidence type="ECO:0000313" key="4">
    <source>
        <dbReference type="Proteomes" id="UP000535543"/>
    </source>
</evidence>
<comment type="caution">
    <text evidence="3">The sequence shown here is derived from an EMBL/GenBank/DDBJ whole genome shotgun (WGS) entry which is preliminary data.</text>
</comment>
<dbReference type="Gene3D" id="3.30.70.1060">
    <property type="entry name" value="Dimeric alpha+beta barrel"/>
    <property type="match status" value="1"/>
</dbReference>
<evidence type="ECO:0000259" key="2">
    <source>
        <dbReference type="Pfam" id="PF03795"/>
    </source>
</evidence>
<comment type="similarity">
    <text evidence="1">Belongs to the YciI family.</text>
</comment>